<keyword evidence="3" id="KW-1185">Reference proteome</keyword>
<dbReference type="Proteomes" id="UP000054564">
    <property type="component" value="Unassembled WGS sequence"/>
</dbReference>
<feature type="compositionally biased region" description="Basic and acidic residues" evidence="1">
    <location>
        <begin position="581"/>
        <end position="599"/>
    </location>
</feature>
<feature type="region of interest" description="Disordered" evidence="1">
    <location>
        <begin position="581"/>
        <end position="651"/>
    </location>
</feature>
<evidence type="ECO:0000256" key="1">
    <source>
        <dbReference type="SAM" id="MobiDB-lite"/>
    </source>
</evidence>
<protein>
    <submittedName>
        <fullName evidence="2">Uncharacterized protein</fullName>
    </submittedName>
</protein>
<organism evidence="2 3">
    <name type="scientific">Puccinia striiformis f. sp. tritici PST-78</name>
    <dbReference type="NCBI Taxonomy" id="1165861"/>
    <lineage>
        <taxon>Eukaryota</taxon>
        <taxon>Fungi</taxon>
        <taxon>Dikarya</taxon>
        <taxon>Basidiomycota</taxon>
        <taxon>Pucciniomycotina</taxon>
        <taxon>Pucciniomycetes</taxon>
        <taxon>Pucciniales</taxon>
        <taxon>Pucciniaceae</taxon>
        <taxon>Puccinia</taxon>
    </lineage>
</organism>
<proteinExistence type="predicted"/>
<feature type="region of interest" description="Disordered" evidence="1">
    <location>
        <begin position="720"/>
        <end position="760"/>
    </location>
</feature>
<feature type="region of interest" description="Disordered" evidence="1">
    <location>
        <begin position="665"/>
        <end position="694"/>
    </location>
</feature>
<gene>
    <name evidence="2" type="ORF">PSTG_16017</name>
</gene>
<feature type="compositionally biased region" description="Polar residues" evidence="1">
    <location>
        <begin position="739"/>
        <end position="750"/>
    </location>
</feature>
<comment type="caution">
    <text evidence="2">The sequence shown here is derived from an EMBL/GenBank/DDBJ whole genome shotgun (WGS) entry which is preliminary data.</text>
</comment>
<feature type="compositionally biased region" description="Polar residues" evidence="1">
    <location>
        <begin position="235"/>
        <end position="247"/>
    </location>
</feature>
<feature type="region of interest" description="Disordered" evidence="1">
    <location>
        <begin position="234"/>
        <end position="287"/>
    </location>
</feature>
<feature type="region of interest" description="Disordered" evidence="1">
    <location>
        <begin position="458"/>
        <end position="489"/>
    </location>
</feature>
<accession>A0A0L0UU33</accession>
<dbReference type="AlphaFoldDB" id="A0A0L0UU33"/>
<feature type="region of interest" description="Disordered" evidence="1">
    <location>
        <begin position="140"/>
        <end position="161"/>
    </location>
</feature>
<dbReference type="EMBL" id="AJIL01000251">
    <property type="protein sequence ID" value="KNE90557.1"/>
    <property type="molecule type" value="Genomic_DNA"/>
</dbReference>
<sequence>MDTQHDPLSSWKTSSWPNPSSIQPPPSRRFSTRSDRERDAPDYARALSSDVNPYASSIISSSDSNSHCRSSRGSRGSIASSLLCPLLEFHDSSRRQSDAGLIMPMRPLPAIDSASDPSTLYNTSHLDSAYRAQPLIKQSSGTSTGMLSSTAMSNSNSTSGGNLFIPLRRRFLPNLDRTSSTKKPKVETQLFGELLLALEEYVAAFGRQVKVSPSHQFSLGGGSAAAAVVAAASGPSTQTGLPSSDFTAISRDEETPSTDQDPTLINLDSPETDEWGPDTQDSTTEEFDEKVKAVHLTSQTERKVDRALLAELCEELEYVTSEVIDVVPAFGEKMVQGHYGPLAGKQAKTLSALERFSDYEPGGSQDTSDGGSAWWAERLLRDLLEGIVAETVVKSGSTITLLSAKSNVSSTFDQNQYHSEIGHLSNQNYNHHKINDRKGTAHTTNFIGGKPKTWLRIPQSSSLSRSSSITNNHHRHTGKSSHTGNHHHNINHQHQRDIIGFSLIDEREESTTIPEYSKRKHDRLEPKNLNLQTMTKPTSSNGDLIVVPDDQQYHSNLTRELLAEASQDSIFEYRHSNLISTDKDSADHHHPQSKDEFSSNRRSTTQEPVDFLGESDSEETGGRDRRRSDSRHGNVGMEGEEEDEDKQHQQKLLDEGRKRWLAFKATQTDHTTSLDRSTTSHPPPHPYSGPNLTTAIMSRSSTATSGPDPLAVDSFLSTRRGRSSTGLHHSSSISKSILPLNSHSHSQPRQLYNYLASHRS</sequence>
<feature type="compositionally biased region" description="Polar residues" evidence="1">
    <location>
        <begin position="529"/>
        <end position="542"/>
    </location>
</feature>
<evidence type="ECO:0000313" key="2">
    <source>
        <dbReference type="EMBL" id="KNE90557.1"/>
    </source>
</evidence>
<feature type="compositionally biased region" description="Basic and acidic residues" evidence="1">
    <location>
        <begin position="620"/>
        <end position="632"/>
    </location>
</feature>
<name>A0A0L0UU33_9BASI</name>
<feature type="compositionally biased region" description="Polar residues" evidence="1">
    <location>
        <begin position="1"/>
        <end position="21"/>
    </location>
</feature>
<feature type="compositionally biased region" description="Basic and acidic residues" evidence="1">
    <location>
        <begin position="32"/>
        <end position="42"/>
    </location>
</feature>
<feature type="compositionally biased region" description="Low complexity" evidence="1">
    <location>
        <begin position="723"/>
        <end position="738"/>
    </location>
</feature>
<dbReference type="OrthoDB" id="2502402at2759"/>
<evidence type="ECO:0000313" key="3">
    <source>
        <dbReference type="Proteomes" id="UP000054564"/>
    </source>
</evidence>
<reference evidence="3" key="1">
    <citation type="submission" date="2014-03" db="EMBL/GenBank/DDBJ databases">
        <title>The Genome Sequence of Puccinia striiformis f. sp. tritici PST-78.</title>
        <authorList>
            <consortium name="The Broad Institute Genome Sequencing Platform"/>
            <person name="Cuomo C."/>
            <person name="Hulbert S."/>
            <person name="Chen X."/>
            <person name="Walker B."/>
            <person name="Young S.K."/>
            <person name="Zeng Q."/>
            <person name="Gargeya S."/>
            <person name="Fitzgerald M."/>
            <person name="Haas B."/>
            <person name="Abouelleil A."/>
            <person name="Alvarado L."/>
            <person name="Arachchi H.M."/>
            <person name="Berlin A.M."/>
            <person name="Chapman S.B."/>
            <person name="Goldberg J."/>
            <person name="Griggs A."/>
            <person name="Gujja S."/>
            <person name="Hansen M."/>
            <person name="Howarth C."/>
            <person name="Imamovic A."/>
            <person name="Larimer J."/>
            <person name="McCowan C."/>
            <person name="Montmayeur A."/>
            <person name="Murphy C."/>
            <person name="Neiman D."/>
            <person name="Pearson M."/>
            <person name="Priest M."/>
            <person name="Roberts A."/>
            <person name="Saif S."/>
            <person name="Shea T."/>
            <person name="Sisk P."/>
            <person name="Sykes S."/>
            <person name="Wortman J."/>
            <person name="Nusbaum C."/>
            <person name="Birren B."/>
        </authorList>
    </citation>
    <scope>NUCLEOTIDE SEQUENCE [LARGE SCALE GENOMIC DNA]</scope>
    <source>
        <strain evidence="3">race PST-78</strain>
    </source>
</reference>
<feature type="compositionally biased region" description="Basic residues" evidence="1">
    <location>
        <begin position="472"/>
        <end position="489"/>
    </location>
</feature>
<feature type="compositionally biased region" description="Polar residues" evidence="1">
    <location>
        <begin position="665"/>
        <end position="676"/>
    </location>
</feature>
<feature type="region of interest" description="Disordered" evidence="1">
    <location>
        <begin position="510"/>
        <end position="546"/>
    </location>
</feature>
<feature type="region of interest" description="Disordered" evidence="1">
    <location>
        <begin position="1"/>
        <end position="47"/>
    </location>
</feature>